<dbReference type="STRING" id="407821.A0A087TA76"/>
<reference evidence="1 2" key="1">
    <citation type="submission" date="2013-11" db="EMBL/GenBank/DDBJ databases">
        <title>Genome sequencing of Stegodyphus mimosarum.</title>
        <authorList>
            <person name="Bechsgaard J."/>
        </authorList>
    </citation>
    <scope>NUCLEOTIDE SEQUENCE [LARGE SCALE GENOMIC DNA]</scope>
</reference>
<dbReference type="GO" id="GO:0000972">
    <property type="term" value="P:transcription-dependent tethering of RNA polymerase II gene DNA at nuclear periphery"/>
    <property type="evidence" value="ECO:0007669"/>
    <property type="project" value="TreeGrafter"/>
</dbReference>
<protein>
    <submittedName>
        <fullName evidence="1">Nuclear pore complex protein Nup155</fullName>
    </submittedName>
</protein>
<gene>
    <name evidence="1" type="ORF">X975_20846</name>
</gene>
<dbReference type="OMA" id="WATEAYF"/>
<accession>A0A087TA76</accession>
<proteinExistence type="predicted"/>
<dbReference type="GO" id="GO:0044611">
    <property type="term" value="C:nuclear pore inner ring"/>
    <property type="evidence" value="ECO:0007669"/>
    <property type="project" value="TreeGrafter"/>
</dbReference>
<dbReference type="GO" id="GO:0017056">
    <property type="term" value="F:structural constituent of nuclear pore"/>
    <property type="evidence" value="ECO:0007669"/>
    <property type="project" value="InterPro"/>
</dbReference>
<dbReference type="GO" id="GO:0006606">
    <property type="term" value="P:protein import into nucleus"/>
    <property type="evidence" value="ECO:0007669"/>
    <property type="project" value="TreeGrafter"/>
</dbReference>
<dbReference type="EMBL" id="KK114252">
    <property type="protein sequence ID" value="KFM62015.1"/>
    <property type="molecule type" value="Genomic_DNA"/>
</dbReference>
<dbReference type="GO" id="GO:0006405">
    <property type="term" value="P:RNA export from nucleus"/>
    <property type="evidence" value="ECO:0007669"/>
    <property type="project" value="TreeGrafter"/>
</dbReference>
<evidence type="ECO:0000313" key="1">
    <source>
        <dbReference type="EMBL" id="KFM62015.1"/>
    </source>
</evidence>
<name>A0A087TA76_STEMI</name>
<dbReference type="Proteomes" id="UP000054359">
    <property type="component" value="Unassembled WGS sequence"/>
</dbReference>
<dbReference type="GO" id="GO:0036228">
    <property type="term" value="P:protein localization to nuclear inner membrane"/>
    <property type="evidence" value="ECO:0007669"/>
    <property type="project" value="TreeGrafter"/>
</dbReference>
<dbReference type="AlphaFoldDB" id="A0A087TA76"/>
<dbReference type="PANTHER" id="PTHR10350">
    <property type="entry name" value="NUCLEAR PORE COMPLEX PROTEIN NUP155"/>
    <property type="match status" value="1"/>
</dbReference>
<keyword evidence="2" id="KW-1185">Reference proteome</keyword>
<dbReference type="OrthoDB" id="338970at2759"/>
<dbReference type="InterPro" id="IPR004870">
    <property type="entry name" value="Nucleoporin_Nup155"/>
</dbReference>
<dbReference type="PANTHER" id="PTHR10350:SF6">
    <property type="entry name" value="NUCLEAR PORE COMPLEX PROTEIN NUP155"/>
    <property type="match status" value="1"/>
</dbReference>
<sequence>MCLILACSQNLQESKLAEWASRAFFMYGGEPHYTVLPVGDAPLSPVESQISFGRPSSPLPPVWASTPQNQQRLPGTLVQPQFSNIYSPVKPAVSATVQPQTPSSSILSQQLSTTGVTTSTSDIIYSGKHNGLYLYFSRIIRPLWNKKVVSE</sequence>
<evidence type="ECO:0000313" key="2">
    <source>
        <dbReference type="Proteomes" id="UP000054359"/>
    </source>
</evidence>
<organism evidence="1 2">
    <name type="scientific">Stegodyphus mimosarum</name>
    <name type="common">African social velvet spider</name>
    <dbReference type="NCBI Taxonomy" id="407821"/>
    <lineage>
        <taxon>Eukaryota</taxon>
        <taxon>Metazoa</taxon>
        <taxon>Ecdysozoa</taxon>
        <taxon>Arthropoda</taxon>
        <taxon>Chelicerata</taxon>
        <taxon>Arachnida</taxon>
        <taxon>Araneae</taxon>
        <taxon>Araneomorphae</taxon>
        <taxon>Entelegynae</taxon>
        <taxon>Eresoidea</taxon>
        <taxon>Eresidae</taxon>
        <taxon>Stegodyphus</taxon>
    </lineage>
</organism>
<dbReference type="Gene3D" id="1.20.58.1780">
    <property type="match status" value="1"/>
</dbReference>
<feature type="non-terminal residue" evidence="1">
    <location>
        <position position="151"/>
    </location>
</feature>